<dbReference type="RefSeq" id="WP_184574440.1">
    <property type="nucleotide sequence ID" value="NZ_JACHJL010000011.1"/>
</dbReference>
<proteinExistence type="predicted"/>
<evidence type="ECO:0000256" key="2">
    <source>
        <dbReference type="SAM" id="Phobius"/>
    </source>
</evidence>
<evidence type="ECO:0000256" key="1">
    <source>
        <dbReference type="SAM" id="MobiDB-lite"/>
    </source>
</evidence>
<keyword evidence="2" id="KW-0812">Transmembrane</keyword>
<keyword evidence="4" id="KW-1185">Reference proteome</keyword>
<organism evidence="3 4">
    <name type="scientific">Streptomyces zagrosensis</name>
    <dbReference type="NCBI Taxonomy" id="1042984"/>
    <lineage>
        <taxon>Bacteria</taxon>
        <taxon>Bacillati</taxon>
        <taxon>Actinomycetota</taxon>
        <taxon>Actinomycetes</taxon>
        <taxon>Kitasatosporales</taxon>
        <taxon>Streptomycetaceae</taxon>
        <taxon>Streptomyces</taxon>
    </lineage>
</organism>
<evidence type="ECO:0000313" key="4">
    <source>
        <dbReference type="Proteomes" id="UP000588098"/>
    </source>
</evidence>
<feature type="region of interest" description="Disordered" evidence="1">
    <location>
        <begin position="94"/>
        <end position="113"/>
    </location>
</feature>
<dbReference type="AlphaFoldDB" id="A0A7W9UZW4"/>
<gene>
    <name evidence="3" type="ORF">FHS42_004564</name>
</gene>
<keyword evidence="2" id="KW-0472">Membrane</keyword>
<reference evidence="3 4" key="1">
    <citation type="submission" date="2020-08" db="EMBL/GenBank/DDBJ databases">
        <title>Genomic Encyclopedia of Type Strains, Phase III (KMG-III): the genomes of soil and plant-associated and newly described type strains.</title>
        <authorList>
            <person name="Whitman W."/>
        </authorList>
    </citation>
    <scope>NUCLEOTIDE SEQUENCE [LARGE SCALE GENOMIC DNA]</scope>
    <source>
        <strain evidence="3 4">CECT 8305</strain>
    </source>
</reference>
<protein>
    <submittedName>
        <fullName evidence="3">Uncharacterized protein</fullName>
    </submittedName>
</protein>
<dbReference type="EMBL" id="JACHJL010000011">
    <property type="protein sequence ID" value="MBB5937485.1"/>
    <property type="molecule type" value="Genomic_DNA"/>
</dbReference>
<feature type="transmembrane region" description="Helical" evidence="2">
    <location>
        <begin position="41"/>
        <end position="60"/>
    </location>
</feature>
<sequence length="113" mass="11254">MTVRVGRAGMMTGVGGLVVLCVAMIGARAIGVRVSAGRAPVVKVIVVVVLVAGLSGVMTVRRSVAMTVVTIGRVDPGPMTGTVAPAAMTRTADRVATPTAAAPAATATTVRDR</sequence>
<dbReference type="Proteomes" id="UP000588098">
    <property type="component" value="Unassembled WGS sequence"/>
</dbReference>
<comment type="caution">
    <text evidence="3">The sequence shown here is derived from an EMBL/GenBank/DDBJ whole genome shotgun (WGS) entry which is preliminary data.</text>
</comment>
<evidence type="ECO:0000313" key="3">
    <source>
        <dbReference type="EMBL" id="MBB5937485.1"/>
    </source>
</evidence>
<keyword evidence="2" id="KW-1133">Transmembrane helix</keyword>
<name>A0A7W9UZW4_9ACTN</name>
<accession>A0A7W9UZW4</accession>